<dbReference type="Proteomes" id="UP000016567">
    <property type="component" value="Unassembled WGS sequence"/>
</dbReference>
<comment type="caution">
    <text evidence="1">The sequence shown here is derived from an EMBL/GenBank/DDBJ whole genome shotgun (WGS) entry which is preliminary data.</text>
</comment>
<dbReference type="AlphaFoldDB" id="U3ANY0"/>
<dbReference type="SUPFAM" id="SSF69635">
    <property type="entry name" value="Type III secretory system chaperone-like"/>
    <property type="match status" value="1"/>
</dbReference>
<organism evidence="1 2">
    <name type="scientific">Vibrio azureus NBRC 104587</name>
    <dbReference type="NCBI Taxonomy" id="1219077"/>
    <lineage>
        <taxon>Bacteria</taxon>
        <taxon>Pseudomonadati</taxon>
        <taxon>Pseudomonadota</taxon>
        <taxon>Gammaproteobacteria</taxon>
        <taxon>Vibrionales</taxon>
        <taxon>Vibrionaceae</taxon>
        <taxon>Vibrio</taxon>
    </lineage>
</organism>
<gene>
    <name evidence="1" type="ORF">VAZ01S_025_00800</name>
</gene>
<dbReference type="Gene3D" id="3.30.1460.10">
    <property type="match status" value="1"/>
</dbReference>
<evidence type="ECO:0000313" key="1">
    <source>
        <dbReference type="EMBL" id="GAD75485.1"/>
    </source>
</evidence>
<name>U3ANY0_9VIBR</name>
<proteinExistence type="predicted"/>
<dbReference type="eggNOG" id="ENOG502ZJJS">
    <property type="taxonomic scope" value="Bacteria"/>
</dbReference>
<dbReference type="InterPro" id="IPR010261">
    <property type="entry name" value="Tir_chaperone"/>
</dbReference>
<sequence length="106" mass="11502">MTKMTTTTFNELLSNVARHLGLESLQTDDSGICELLINEETLLILRKDEANNSLQLLSQVTATAGAEDKSIASKIFFSHSGESLQGNGPELAWNDDVGLIAYKSLC</sequence>
<dbReference type="EMBL" id="BATL01000025">
    <property type="protein sequence ID" value="GAD75485.1"/>
    <property type="molecule type" value="Genomic_DNA"/>
</dbReference>
<dbReference type="Pfam" id="PF05932">
    <property type="entry name" value="CesT"/>
    <property type="match status" value="1"/>
</dbReference>
<reference evidence="1 2" key="1">
    <citation type="submission" date="2013-09" db="EMBL/GenBank/DDBJ databases">
        <title>Whole genome shotgun sequence of Vibrio azureus NBRC 104587.</title>
        <authorList>
            <person name="Isaki S."/>
            <person name="Hosoyama A."/>
            <person name="Numata M."/>
            <person name="Hashimoto M."/>
            <person name="Hosoyama Y."/>
            <person name="Tsuchikane K."/>
            <person name="Noguchi M."/>
            <person name="Hirakata S."/>
            <person name="Ichikawa N."/>
            <person name="Ohji S."/>
            <person name="Yamazoe A."/>
            <person name="Fujita N."/>
        </authorList>
    </citation>
    <scope>NUCLEOTIDE SEQUENCE [LARGE SCALE GENOMIC DNA]</scope>
    <source>
        <strain evidence="1 2">NBRC 104587</strain>
    </source>
</reference>
<accession>U3ANY0</accession>
<evidence type="ECO:0000313" key="2">
    <source>
        <dbReference type="Proteomes" id="UP000016567"/>
    </source>
</evidence>
<dbReference type="GO" id="GO:0030254">
    <property type="term" value="P:protein secretion by the type III secretion system"/>
    <property type="evidence" value="ECO:0007669"/>
    <property type="project" value="InterPro"/>
</dbReference>
<protein>
    <submittedName>
        <fullName evidence="1">Uncharacterized protein</fullName>
    </submittedName>
</protein>
<keyword evidence="2" id="KW-1185">Reference proteome</keyword>